<accession>A0AA39LZ73</accession>
<dbReference type="Proteomes" id="UP001175271">
    <property type="component" value="Unassembled WGS sequence"/>
</dbReference>
<evidence type="ECO:0000313" key="2">
    <source>
        <dbReference type="Proteomes" id="UP001175271"/>
    </source>
</evidence>
<evidence type="ECO:0000313" key="1">
    <source>
        <dbReference type="EMBL" id="KAK0414725.1"/>
    </source>
</evidence>
<reference evidence="1" key="1">
    <citation type="submission" date="2023-06" db="EMBL/GenBank/DDBJ databases">
        <title>Genomic analysis of the entomopathogenic nematode Steinernema hermaphroditum.</title>
        <authorList>
            <person name="Schwarz E.M."/>
            <person name="Heppert J.K."/>
            <person name="Baniya A."/>
            <person name="Schwartz H.T."/>
            <person name="Tan C.-H."/>
            <person name="Antoshechkin I."/>
            <person name="Sternberg P.W."/>
            <person name="Goodrich-Blair H."/>
            <person name="Dillman A.R."/>
        </authorList>
    </citation>
    <scope>NUCLEOTIDE SEQUENCE</scope>
    <source>
        <strain evidence="1">PS9179</strain>
        <tissue evidence="1">Whole animal</tissue>
    </source>
</reference>
<gene>
    <name evidence="1" type="ORF">QR680_011586</name>
</gene>
<sequence>MKGDKAFASLSVDIIADVVVQVANESRYGQPVDHFDLLRPLARLKGQWGDHVKGIRILRLSPLGISAEALCRQTSTTLPFEECSKAPFGCVSDAQLCLPCNIPLEHIIPILPHCYERLHLNIQQAGNLDSLLASFTNRFSEVRLDANSLHERDQESVRRFFVHLLRSKHLRVLKFNFPINETTEKELLALCLRDQLQLLETNSIVSLGFVRRLEQDWEEKRHFRTPREELRFQVDRKSHEALRKKADNLWGTVRRHGIVKRRQLNVRVVDVLTEERDAQGKRISEYGVEWTSRNMDI</sequence>
<name>A0AA39LZ73_9BILA</name>
<organism evidence="1 2">
    <name type="scientific">Steinernema hermaphroditum</name>
    <dbReference type="NCBI Taxonomy" id="289476"/>
    <lineage>
        <taxon>Eukaryota</taxon>
        <taxon>Metazoa</taxon>
        <taxon>Ecdysozoa</taxon>
        <taxon>Nematoda</taxon>
        <taxon>Chromadorea</taxon>
        <taxon>Rhabditida</taxon>
        <taxon>Tylenchina</taxon>
        <taxon>Panagrolaimomorpha</taxon>
        <taxon>Strongyloidoidea</taxon>
        <taxon>Steinernematidae</taxon>
        <taxon>Steinernema</taxon>
    </lineage>
</organism>
<comment type="caution">
    <text evidence="1">The sequence shown here is derived from an EMBL/GenBank/DDBJ whole genome shotgun (WGS) entry which is preliminary data.</text>
</comment>
<dbReference type="EMBL" id="JAUCMV010000002">
    <property type="protein sequence ID" value="KAK0414725.1"/>
    <property type="molecule type" value="Genomic_DNA"/>
</dbReference>
<dbReference type="AlphaFoldDB" id="A0AA39LZ73"/>
<proteinExistence type="predicted"/>
<keyword evidence="2" id="KW-1185">Reference proteome</keyword>
<protein>
    <submittedName>
        <fullName evidence="1">Uncharacterized protein</fullName>
    </submittedName>
</protein>